<dbReference type="OrthoDB" id="2379727at2"/>
<dbReference type="InterPro" id="IPR047175">
    <property type="entry name" value="CotS-like"/>
</dbReference>
<dbReference type="PANTHER" id="PTHR39179">
    <property type="entry name" value="SPORE COAT PROTEIN I"/>
    <property type="match status" value="1"/>
</dbReference>
<dbReference type="Proteomes" id="UP000032512">
    <property type="component" value="Unassembled WGS sequence"/>
</dbReference>
<accession>A0A0D6Z9C8</accession>
<protein>
    <submittedName>
        <fullName evidence="2">Spore coat protein</fullName>
    </submittedName>
</protein>
<comment type="caution">
    <text evidence="2">The sequence shown here is derived from an EMBL/GenBank/DDBJ whole genome shotgun (WGS) entry which is preliminary data.</text>
</comment>
<organism evidence="2 3">
    <name type="scientific">Mesobacillus subterraneus</name>
    <dbReference type="NCBI Taxonomy" id="285983"/>
    <lineage>
        <taxon>Bacteria</taxon>
        <taxon>Bacillati</taxon>
        <taxon>Bacillota</taxon>
        <taxon>Bacilli</taxon>
        <taxon>Bacillales</taxon>
        <taxon>Bacillaceae</taxon>
        <taxon>Mesobacillus</taxon>
    </lineage>
</organism>
<keyword evidence="2" id="KW-0946">Virion</keyword>
<dbReference type="EMBL" id="JXIQ01000071">
    <property type="protein sequence ID" value="KIY22389.1"/>
    <property type="molecule type" value="Genomic_DNA"/>
</dbReference>
<proteinExistence type="predicted"/>
<dbReference type="InterPro" id="IPR011009">
    <property type="entry name" value="Kinase-like_dom_sf"/>
</dbReference>
<name>A0A0D6Z9C8_9BACI</name>
<gene>
    <name evidence="2" type="ORF">UB32_08845</name>
</gene>
<dbReference type="Gene3D" id="3.30.200.20">
    <property type="entry name" value="Phosphorylase Kinase, domain 1"/>
    <property type="match status" value="1"/>
</dbReference>
<dbReference type="AlphaFoldDB" id="A0A0D6Z9C8"/>
<dbReference type="Gene3D" id="3.90.1200.10">
    <property type="match status" value="1"/>
</dbReference>
<dbReference type="SUPFAM" id="SSF56112">
    <property type="entry name" value="Protein kinase-like (PK-like)"/>
    <property type="match status" value="1"/>
</dbReference>
<dbReference type="PATRIC" id="fig|285983.3.peg.287"/>
<evidence type="ECO:0000259" key="1">
    <source>
        <dbReference type="Pfam" id="PF01636"/>
    </source>
</evidence>
<evidence type="ECO:0000313" key="2">
    <source>
        <dbReference type="EMBL" id="KIY22389.1"/>
    </source>
</evidence>
<evidence type="ECO:0000313" key="3">
    <source>
        <dbReference type="Proteomes" id="UP000032512"/>
    </source>
</evidence>
<dbReference type="GO" id="GO:0042601">
    <property type="term" value="C:endospore-forming forespore"/>
    <property type="evidence" value="ECO:0007669"/>
    <property type="project" value="TreeGrafter"/>
</dbReference>
<feature type="domain" description="Aminoglycoside phosphotransferase" evidence="1">
    <location>
        <begin position="86"/>
        <end position="244"/>
    </location>
</feature>
<keyword evidence="3" id="KW-1185">Reference proteome</keyword>
<dbReference type="PANTHER" id="PTHR39179:SF3">
    <property type="entry name" value="COTS-RELATED PROTEIN"/>
    <property type="match status" value="1"/>
</dbReference>
<dbReference type="InterPro" id="IPR002575">
    <property type="entry name" value="Aminoglycoside_PTrfase"/>
</dbReference>
<dbReference type="InterPro" id="IPR014253">
    <property type="entry name" value="Spore_coat_YsxE"/>
</dbReference>
<sequence>MDEHNHLNEVSAVLKHYPIEPYFAEGFGKIKKIYTKSGIFALKKIHPYEGSDFIKHIQTLYQKDYNRIVPVYPSSDGRYAILHNNSLYYLMPWVPNANREDQSEKHKQLFRELARMHTLSAKELEIRPEVKQEHYENTLKEWEKEEEFVNGFLESCENKTYMSPFELNFCLYYIQIRQAIQFARIKLETWNEKTKEQKKTRTVTLHGKVSPEHFLFDERGYGYFINFEKARIGSPIQDLLPFLARSLKTQPKYGDEVIDWIYVYLKHFPFRDDEMQLFMSYLAFPSGIIRVAETYHQRKKDVDERKFVQKLQRQYWLLNNTGYVVTKIDDLEKQKEQAKQEGAQS</sequence>
<dbReference type="Pfam" id="PF01636">
    <property type="entry name" value="APH"/>
    <property type="match status" value="1"/>
</dbReference>
<dbReference type="NCBIfam" id="TIGR02904">
    <property type="entry name" value="spore_ysxE"/>
    <property type="match status" value="1"/>
</dbReference>
<dbReference type="RefSeq" id="WP_044392990.1">
    <property type="nucleotide sequence ID" value="NZ_JXIQ01000071.1"/>
</dbReference>
<keyword evidence="2" id="KW-0167">Capsid protein</keyword>
<reference evidence="2 3" key="1">
    <citation type="submission" date="2015-01" db="EMBL/GenBank/DDBJ databases">
        <title>Draft genome sequences of the supercritical CO2 tolerant bacteria Bacillus subterraneus MITOT1 and Bacillus cereus MIT0214.</title>
        <authorList>
            <person name="Peet K.C."/>
            <person name="Thompson J.R."/>
        </authorList>
    </citation>
    <scope>NUCLEOTIDE SEQUENCE [LARGE SCALE GENOMIC DNA]</scope>
    <source>
        <strain evidence="2 3">MITOT1</strain>
    </source>
</reference>